<organism evidence="5 6">
    <name type="scientific">Caldivirga maquilingensis (strain ATCC 700844 / DSM 13496 / JCM 10307 / IC-167)</name>
    <dbReference type="NCBI Taxonomy" id="397948"/>
    <lineage>
        <taxon>Archaea</taxon>
        <taxon>Thermoproteota</taxon>
        <taxon>Thermoprotei</taxon>
        <taxon>Thermoproteales</taxon>
        <taxon>Thermoproteaceae</taxon>
        <taxon>Caldivirga</taxon>
    </lineage>
</organism>
<dbReference type="HOGENOM" id="CLU_141199_2_0_2"/>
<keyword evidence="3 4" id="KW-0687">Ribonucleoprotein</keyword>
<dbReference type="HAMAP" id="MF_00327">
    <property type="entry name" value="Ribosomal_eL43"/>
    <property type="match status" value="1"/>
</dbReference>
<comment type="similarity">
    <text evidence="4">Belongs to the eukaryotic ribosomal protein eL43 family. Putative zinc-binding subfamily.</text>
</comment>
<dbReference type="Gene3D" id="2.20.25.30">
    <property type="match status" value="1"/>
</dbReference>
<protein>
    <recommendedName>
        <fullName evidence="4">Large ribosomal subunit protein eL43</fullName>
    </recommendedName>
</protein>
<comment type="caution">
    <text evidence="4">Lacks conserved residue(s) required for the propagation of feature annotation.</text>
</comment>
<feature type="binding site" evidence="4">
    <location>
        <position position="40"/>
    </location>
    <ligand>
        <name>Zn(2+)</name>
        <dbReference type="ChEBI" id="CHEBI:29105"/>
    </ligand>
</feature>
<keyword evidence="6" id="KW-1185">Reference proteome</keyword>
<evidence type="ECO:0000313" key="6">
    <source>
        <dbReference type="Proteomes" id="UP000001137"/>
    </source>
</evidence>
<dbReference type="AlphaFoldDB" id="A8M9V3"/>
<sequence length="106" mass="12207">MPFSHTKIVGPTGRFGARYGMGIRRKVLQIEVKQRGMHRCPQCRSLVRLKRLAFGIWQCPKCGFTFAGGAYIPQTIMGRTITPEELKAPERQKQVWKESMRQRATE</sequence>
<dbReference type="KEGG" id="cma:Cmaq_1601"/>
<evidence type="ECO:0000256" key="3">
    <source>
        <dbReference type="ARBA" id="ARBA00023274"/>
    </source>
</evidence>
<keyword evidence="4" id="KW-0699">rRNA-binding</keyword>
<keyword evidence="2 4" id="KW-0689">Ribosomal protein</keyword>
<dbReference type="eggNOG" id="arCOG04208">
    <property type="taxonomic scope" value="Archaea"/>
</dbReference>
<dbReference type="GO" id="GO:0003735">
    <property type="term" value="F:structural constituent of ribosome"/>
    <property type="evidence" value="ECO:0007669"/>
    <property type="project" value="InterPro"/>
</dbReference>
<dbReference type="PANTHER" id="PTHR48129:SF1">
    <property type="entry name" value="LARGE RIBOSOMAL SUBUNIT PROTEIN EL43"/>
    <property type="match status" value="1"/>
</dbReference>
<dbReference type="GO" id="GO:0070180">
    <property type="term" value="F:large ribosomal subunit rRNA binding"/>
    <property type="evidence" value="ECO:0007669"/>
    <property type="project" value="UniProtKB-UniRule"/>
</dbReference>
<keyword evidence="1 4" id="KW-0694">RNA-binding</keyword>
<dbReference type="GO" id="GO:1990904">
    <property type="term" value="C:ribonucleoprotein complex"/>
    <property type="evidence" value="ECO:0007669"/>
    <property type="project" value="UniProtKB-KW"/>
</dbReference>
<comment type="function">
    <text evidence="4">Binds to the 23S rRNA.</text>
</comment>
<dbReference type="NCBIfam" id="TIGR00280">
    <property type="entry name" value="eL43_euk_arch"/>
    <property type="match status" value="1"/>
</dbReference>
<dbReference type="EMBL" id="CP000852">
    <property type="protein sequence ID" value="ABW02424.1"/>
    <property type="molecule type" value="Genomic_DNA"/>
</dbReference>
<feature type="binding site" evidence="4">
    <location>
        <position position="43"/>
    </location>
    <ligand>
        <name>Zn(2+)</name>
        <dbReference type="ChEBI" id="CHEBI:29105"/>
    </ligand>
</feature>
<dbReference type="OrthoDB" id="372011at2157"/>
<feature type="binding site" evidence="4">
    <location>
        <position position="59"/>
    </location>
    <ligand>
        <name>Zn(2+)</name>
        <dbReference type="ChEBI" id="CHEBI:29105"/>
    </ligand>
</feature>
<evidence type="ECO:0000256" key="4">
    <source>
        <dbReference type="HAMAP-Rule" id="MF_00327"/>
    </source>
</evidence>
<dbReference type="NCBIfam" id="NF003058">
    <property type="entry name" value="PRK03976.1"/>
    <property type="match status" value="1"/>
</dbReference>
<gene>
    <name evidence="4" type="primary">rpl37ae</name>
    <name evidence="5" type="ordered locus">Cmaq_1601</name>
</gene>
<dbReference type="PANTHER" id="PTHR48129">
    <property type="entry name" value="60S RIBOSOMAL PROTEIN L37A"/>
    <property type="match status" value="1"/>
</dbReference>
<dbReference type="GO" id="GO:0006412">
    <property type="term" value="P:translation"/>
    <property type="evidence" value="ECO:0007669"/>
    <property type="project" value="UniProtKB-UniRule"/>
</dbReference>
<dbReference type="STRING" id="397948.Cmaq_1601"/>
<dbReference type="InterPro" id="IPR011332">
    <property type="entry name" value="Ribosomal_zn-bd"/>
</dbReference>
<dbReference type="GO" id="GO:0005840">
    <property type="term" value="C:ribosome"/>
    <property type="evidence" value="ECO:0007669"/>
    <property type="project" value="UniProtKB-KW"/>
</dbReference>
<evidence type="ECO:0000256" key="2">
    <source>
        <dbReference type="ARBA" id="ARBA00022980"/>
    </source>
</evidence>
<name>A8M9V3_CALMQ</name>
<accession>A8M9V3</accession>
<dbReference type="Proteomes" id="UP000001137">
    <property type="component" value="Chromosome"/>
</dbReference>
<dbReference type="SUPFAM" id="SSF57829">
    <property type="entry name" value="Zn-binding ribosomal proteins"/>
    <property type="match status" value="1"/>
</dbReference>
<reference evidence="5 6" key="1">
    <citation type="submission" date="2007-10" db="EMBL/GenBank/DDBJ databases">
        <title>Complete sequence of Caldivirga maquilingensis IC-167.</title>
        <authorList>
            <consortium name="US DOE Joint Genome Institute"/>
            <person name="Copeland A."/>
            <person name="Lucas S."/>
            <person name="Lapidus A."/>
            <person name="Barry K."/>
            <person name="Glavina del Rio T."/>
            <person name="Dalin E."/>
            <person name="Tice H."/>
            <person name="Pitluck S."/>
            <person name="Saunders E."/>
            <person name="Brettin T."/>
            <person name="Bruce D."/>
            <person name="Detter J.C."/>
            <person name="Han C."/>
            <person name="Schmutz J."/>
            <person name="Larimer F."/>
            <person name="Land M."/>
            <person name="Hauser L."/>
            <person name="Kyrpides N."/>
            <person name="Ivanova N."/>
            <person name="Biddle J.F."/>
            <person name="Zhang Z."/>
            <person name="Fitz-Gibbon S.T."/>
            <person name="Lowe T.M."/>
            <person name="Saltikov C."/>
            <person name="House C.H."/>
            <person name="Richardson P."/>
        </authorList>
    </citation>
    <scope>NUCLEOTIDE SEQUENCE [LARGE SCALE GENOMIC DNA]</scope>
    <source>
        <strain evidence="6">ATCC 700844 / DSM 13496 / JCM 10307 / IC-167</strain>
    </source>
</reference>
<evidence type="ECO:0000256" key="1">
    <source>
        <dbReference type="ARBA" id="ARBA00022884"/>
    </source>
</evidence>
<dbReference type="RefSeq" id="WP_012186643.1">
    <property type="nucleotide sequence ID" value="NC_009954.1"/>
</dbReference>
<dbReference type="InterPro" id="IPR050522">
    <property type="entry name" value="Ribosomal_protein_eL43"/>
</dbReference>
<dbReference type="GeneID" id="5710421"/>
<feature type="binding site" evidence="4">
    <location>
        <position position="62"/>
    </location>
    <ligand>
        <name>Zn(2+)</name>
        <dbReference type="ChEBI" id="CHEBI:29105"/>
    </ligand>
</feature>
<dbReference type="Pfam" id="PF01780">
    <property type="entry name" value="Ribosomal_L37ae"/>
    <property type="match status" value="1"/>
</dbReference>
<evidence type="ECO:0000313" key="5">
    <source>
        <dbReference type="EMBL" id="ABW02424.1"/>
    </source>
</evidence>
<proteinExistence type="inferred from homology"/>
<dbReference type="GO" id="GO:0008270">
    <property type="term" value="F:zinc ion binding"/>
    <property type="evidence" value="ECO:0007669"/>
    <property type="project" value="UniProtKB-UniRule"/>
</dbReference>
<comment type="subunit">
    <text evidence="4">Part of the 50S ribosomal subunit.</text>
</comment>
<dbReference type="InterPro" id="IPR011331">
    <property type="entry name" value="Ribosomal_eL37/eL43"/>
</dbReference>
<dbReference type="InterPro" id="IPR002674">
    <property type="entry name" value="Ribosomal_eL43"/>
</dbReference>